<accession>A0A9X2L8W1</accession>
<name>A0A9X2L8W1_9PROT</name>
<organism evidence="11 12">
    <name type="scientific">Parvularcula maris</name>
    <dbReference type="NCBI Taxonomy" id="2965077"/>
    <lineage>
        <taxon>Bacteria</taxon>
        <taxon>Pseudomonadati</taxon>
        <taxon>Pseudomonadota</taxon>
        <taxon>Alphaproteobacteria</taxon>
        <taxon>Parvularculales</taxon>
        <taxon>Parvularculaceae</taxon>
        <taxon>Parvularcula</taxon>
    </lineage>
</organism>
<sequence length="247" mass="25867">MRKLLPLILLGILVFAAAIVSRLPASLVLDRLPSEVSYNAASGSLWRGELQGVRVSGQSIGRVTYRIKLLPLLTGRAAAFVTADGPSLTGRGDVAYGSDTVTVSDFRGQANLQGLGLTDFFEAPLVGSAEVEVDRIAFGPSGCEQAAFRAETDVLVQSLGVFGGEDLTLSGEGACQGENLVLPLGADSSQGSVDVQLILSPEGQWVSSMTVQPTDPRFGSIFQGAGFRNAEPGTWSIERRGVVGDLL</sequence>
<dbReference type="RefSeq" id="WP_256618925.1">
    <property type="nucleotide sequence ID" value="NZ_JANIBC010000003.1"/>
</dbReference>
<evidence type="ECO:0000256" key="9">
    <source>
        <dbReference type="ARBA" id="ARBA00023136"/>
    </source>
</evidence>
<evidence type="ECO:0000256" key="1">
    <source>
        <dbReference type="ARBA" id="ARBA00004533"/>
    </source>
</evidence>
<keyword evidence="7" id="KW-0812">Transmembrane</keyword>
<keyword evidence="6" id="KW-0997">Cell inner membrane</keyword>
<evidence type="ECO:0000313" key="11">
    <source>
        <dbReference type="EMBL" id="MCQ8185064.1"/>
    </source>
</evidence>
<evidence type="ECO:0000256" key="2">
    <source>
        <dbReference type="ARBA" id="ARBA00007208"/>
    </source>
</evidence>
<dbReference type="EMBL" id="JANIBC010000003">
    <property type="protein sequence ID" value="MCQ8185064.1"/>
    <property type="molecule type" value="Genomic_DNA"/>
</dbReference>
<dbReference type="AlphaFoldDB" id="A0A9X2L8W1"/>
<keyword evidence="4" id="KW-0813">Transport</keyword>
<dbReference type="GO" id="GO:0015627">
    <property type="term" value="C:type II protein secretion system complex"/>
    <property type="evidence" value="ECO:0007669"/>
    <property type="project" value="InterPro"/>
</dbReference>
<gene>
    <name evidence="11" type="ORF">NOG11_06630</name>
</gene>
<dbReference type="Pfam" id="PF01203">
    <property type="entry name" value="T2SSN"/>
    <property type="match status" value="1"/>
</dbReference>
<comment type="similarity">
    <text evidence="2">Belongs to the GSP N family.</text>
</comment>
<keyword evidence="9" id="KW-0472">Membrane</keyword>
<keyword evidence="8" id="KW-0653">Protein transport</keyword>
<evidence type="ECO:0000256" key="4">
    <source>
        <dbReference type="ARBA" id="ARBA00022448"/>
    </source>
</evidence>
<evidence type="ECO:0000256" key="3">
    <source>
        <dbReference type="ARBA" id="ARBA00021563"/>
    </source>
</evidence>
<dbReference type="GO" id="GO:0015628">
    <property type="term" value="P:protein secretion by the type II secretion system"/>
    <property type="evidence" value="ECO:0007669"/>
    <property type="project" value="InterPro"/>
</dbReference>
<dbReference type="GO" id="GO:0005886">
    <property type="term" value="C:plasma membrane"/>
    <property type="evidence" value="ECO:0007669"/>
    <property type="project" value="UniProtKB-SubCell"/>
</dbReference>
<evidence type="ECO:0000256" key="7">
    <source>
        <dbReference type="ARBA" id="ARBA00022692"/>
    </source>
</evidence>
<protein>
    <recommendedName>
        <fullName evidence="3">Type II secretion system protein N</fullName>
    </recommendedName>
    <alternativeName>
        <fullName evidence="10">General secretion pathway protein N</fullName>
    </alternativeName>
</protein>
<evidence type="ECO:0000313" key="12">
    <source>
        <dbReference type="Proteomes" id="UP001142610"/>
    </source>
</evidence>
<proteinExistence type="inferred from homology"/>
<keyword evidence="12" id="KW-1185">Reference proteome</keyword>
<evidence type="ECO:0000256" key="10">
    <source>
        <dbReference type="ARBA" id="ARBA00030772"/>
    </source>
</evidence>
<evidence type="ECO:0000256" key="5">
    <source>
        <dbReference type="ARBA" id="ARBA00022475"/>
    </source>
</evidence>
<dbReference type="Proteomes" id="UP001142610">
    <property type="component" value="Unassembled WGS sequence"/>
</dbReference>
<reference evidence="11" key="1">
    <citation type="submission" date="2022-07" db="EMBL/GenBank/DDBJ databases">
        <title>Parvularcula maris sp. nov., an algicidal bacterium isolated from seawater.</title>
        <authorList>
            <person name="Li F."/>
        </authorList>
    </citation>
    <scope>NUCLEOTIDE SEQUENCE</scope>
    <source>
        <strain evidence="11">BGMRC 0090</strain>
    </source>
</reference>
<keyword evidence="5" id="KW-1003">Cell membrane</keyword>
<evidence type="ECO:0000256" key="8">
    <source>
        <dbReference type="ARBA" id="ARBA00022927"/>
    </source>
</evidence>
<evidence type="ECO:0000256" key="6">
    <source>
        <dbReference type="ARBA" id="ARBA00022519"/>
    </source>
</evidence>
<dbReference type="InterPro" id="IPR022792">
    <property type="entry name" value="T2SS_protein-GspN"/>
</dbReference>
<comment type="caution">
    <text evidence="11">The sequence shown here is derived from an EMBL/GenBank/DDBJ whole genome shotgun (WGS) entry which is preliminary data.</text>
</comment>
<comment type="subcellular location">
    <subcellularLocation>
        <location evidence="1">Cell inner membrane</location>
    </subcellularLocation>
</comment>